<proteinExistence type="predicted"/>
<dbReference type="Proteomes" id="UP001556367">
    <property type="component" value="Unassembled WGS sequence"/>
</dbReference>
<comment type="caution">
    <text evidence="1">The sequence shown here is derived from an EMBL/GenBank/DDBJ whole genome shotgun (WGS) entry which is preliminary data.</text>
</comment>
<evidence type="ECO:0000313" key="2">
    <source>
        <dbReference type="Proteomes" id="UP001556367"/>
    </source>
</evidence>
<dbReference type="EMBL" id="JASNQZ010000012">
    <property type="protein sequence ID" value="KAL0948723.1"/>
    <property type="molecule type" value="Genomic_DNA"/>
</dbReference>
<sequence>MISSEDFVQHPASSGAKVELALCAGPRRLSCCRRRCAACRDSSIGTQAGGLNSRVPCWGTPRNAKGLLAYARSLRDSFTQSWHDIPQFLQFWQRYTEPSLLPVM</sequence>
<name>A0ABR3IZG8_9AGAR</name>
<gene>
    <name evidence="1" type="ORF">HGRIS_008857</name>
</gene>
<organism evidence="1 2">
    <name type="scientific">Hohenbuehelia grisea</name>
    <dbReference type="NCBI Taxonomy" id="104357"/>
    <lineage>
        <taxon>Eukaryota</taxon>
        <taxon>Fungi</taxon>
        <taxon>Dikarya</taxon>
        <taxon>Basidiomycota</taxon>
        <taxon>Agaricomycotina</taxon>
        <taxon>Agaricomycetes</taxon>
        <taxon>Agaricomycetidae</taxon>
        <taxon>Agaricales</taxon>
        <taxon>Pleurotineae</taxon>
        <taxon>Pleurotaceae</taxon>
        <taxon>Hohenbuehelia</taxon>
    </lineage>
</organism>
<accession>A0ABR3IZG8</accession>
<reference evidence="2" key="1">
    <citation type="submission" date="2024-06" db="EMBL/GenBank/DDBJ databases">
        <title>Multi-omics analyses provide insights into the biosynthesis of the anticancer antibiotic pleurotin in Hohenbuehelia grisea.</title>
        <authorList>
            <person name="Weaver J.A."/>
            <person name="Alberti F."/>
        </authorList>
    </citation>
    <scope>NUCLEOTIDE SEQUENCE [LARGE SCALE GENOMIC DNA]</scope>
    <source>
        <strain evidence="2">T-177</strain>
    </source>
</reference>
<evidence type="ECO:0000313" key="1">
    <source>
        <dbReference type="EMBL" id="KAL0948723.1"/>
    </source>
</evidence>
<protein>
    <submittedName>
        <fullName evidence="1">Uncharacterized protein</fullName>
    </submittedName>
</protein>
<keyword evidence="2" id="KW-1185">Reference proteome</keyword>